<dbReference type="InterPro" id="IPR000183">
    <property type="entry name" value="Orn/DAP/Arg_de-COase"/>
</dbReference>
<evidence type="ECO:0000256" key="5">
    <source>
        <dbReference type="HAMAP-Rule" id="MF_02120"/>
    </source>
</evidence>
<dbReference type="InterPro" id="IPR022657">
    <property type="entry name" value="De-COase2_CS"/>
</dbReference>
<comment type="pathway">
    <text evidence="5 8">Amino-acid biosynthesis; L-lysine biosynthesis via DAP pathway; L-lysine from DL-2,6-diaminopimelate: step 1/1.</text>
</comment>
<dbReference type="EMBL" id="LKAJ01000002">
    <property type="protein sequence ID" value="KRG22091.1"/>
    <property type="molecule type" value="Genomic_DNA"/>
</dbReference>
<proteinExistence type="inferred from homology"/>
<evidence type="ECO:0000313" key="12">
    <source>
        <dbReference type="EMBL" id="MCS5712706.1"/>
    </source>
</evidence>
<evidence type="ECO:0000259" key="10">
    <source>
        <dbReference type="Pfam" id="PF02784"/>
    </source>
</evidence>
<dbReference type="PROSITE" id="PS00878">
    <property type="entry name" value="ODR_DC_2_1"/>
    <property type="match status" value="1"/>
</dbReference>
<dbReference type="InterPro" id="IPR022643">
    <property type="entry name" value="De-COase2_C"/>
</dbReference>
<protein>
    <recommendedName>
        <fullName evidence="5 6">Diaminopimelate decarboxylase</fullName>
        <shortName evidence="5">DAP decarboxylase</shortName>
        <shortName evidence="5">DAPDC</shortName>
        <ecNumber evidence="5 6">4.1.1.20</ecNumber>
    </recommendedName>
</protein>
<name>A0A0Q9YMU2_9GAMM</name>
<comment type="similarity">
    <text evidence="5">Belongs to the Orn/Lys/Arg decarboxylase class-II family. LysA subfamily.</text>
</comment>
<organism evidence="11">
    <name type="scientific">Candidatus Berkiella aquae</name>
    <dbReference type="NCBI Taxonomy" id="295108"/>
    <lineage>
        <taxon>Bacteria</taxon>
        <taxon>Pseudomonadati</taxon>
        <taxon>Pseudomonadota</taxon>
        <taxon>Gammaproteobacteria</taxon>
        <taxon>Candidatus Berkiellales</taxon>
        <taxon>Candidatus Berkiellaceae</taxon>
        <taxon>Candidatus Berkiella</taxon>
    </lineage>
</organism>
<evidence type="ECO:0000313" key="11">
    <source>
        <dbReference type="EMBL" id="KRG22091.1"/>
    </source>
</evidence>
<keyword evidence="5 8" id="KW-0457">Lysine biosynthesis</keyword>
<feature type="binding site" evidence="5">
    <location>
        <position position="344"/>
    </location>
    <ligand>
        <name>substrate</name>
    </ligand>
</feature>
<feature type="active site" description="Proton donor" evidence="7">
    <location>
        <position position="343"/>
    </location>
</feature>
<dbReference type="EMBL" id="LKAJ02000001">
    <property type="protein sequence ID" value="MCS5712706.1"/>
    <property type="molecule type" value="Genomic_DNA"/>
</dbReference>
<feature type="binding site" evidence="5">
    <location>
        <begin position="273"/>
        <end position="276"/>
    </location>
    <ligand>
        <name>pyridoxal 5'-phosphate</name>
        <dbReference type="ChEBI" id="CHEBI:597326"/>
    </ligand>
</feature>
<reference evidence="12" key="3">
    <citation type="submission" date="2021-06" db="EMBL/GenBank/DDBJ databases">
        <title>Genomic Description and Analysis of Intracellular Bacteria, Candidatus Berkiella cookevillensis and Candidatus Berkiella aquae.</title>
        <authorList>
            <person name="Kidane D.T."/>
            <person name="Mehari Y.T."/>
            <person name="Rice F.C."/>
            <person name="Arivett B.A."/>
            <person name="Farone A.L."/>
            <person name="Berk S.G."/>
            <person name="Farone M.B."/>
        </authorList>
    </citation>
    <scope>NUCLEOTIDE SEQUENCE</scope>
    <source>
        <strain evidence="12">HT99</strain>
    </source>
</reference>
<dbReference type="InterPro" id="IPR002986">
    <property type="entry name" value="DAP_deCOOHase_LysA"/>
</dbReference>
<evidence type="ECO:0000313" key="13">
    <source>
        <dbReference type="Proteomes" id="UP000051497"/>
    </source>
</evidence>
<comment type="function">
    <text evidence="5">Specifically catalyzes the decarboxylation of meso-diaminopimelate (meso-DAP) to L-lysine.</text>
</comment>
<dbReference type="Proteomes" id="UP000051497">
    <property type="component" value="Unassembled WGS sequence"/>
</dbReference>
<dbReference type="FunFam" id="3.20.20.10:FF:000003">
    <property type="entry name" value="Diaminopimelate decarboxylase"/>
    <property type="match status" value="1"/>
</dbReference>
<dbReference type="GO" id="GO:0030170">
    <property type="term" value="F:pyridoxal phosphate binding"/>
    <property type="evidence" value="ECO:0007669"/>
    <property type="project" value="UniProtKB-UniRule"/>
</dbReference>
<dbReference type="CDD" id="cd06828">
    <property type="entry name" value="PLPDE_III_DapDC"/>
    <property type="match status" value="1"/>
</dbReference>
<dbReference type="PRINTS" id="PR01181">
    <property type="entry name" value="DAPDCRBXLASE"/>
</dbReference>
<keyword evidence="3 5" id="KW-0663">Pyridoxal phosphate</keyword>
<dbReference type="Gene3D" id="3.20.20.10">
    <property type="entry name" value="Alanine racemase"/>
    <property type="match status" value="1"/>
</dbReference>
<keyword evidence="5" id="KW-0028">Amino-acid biosynthesis</keyword>
<feature type="domain" description="Orn/DAP/Arg decarboxylase 2 N-terminal" evidence="10">
    <location>
        <begin position="40"/>
        <end position="280"/>
    </location>
</feature>
<dbReference type="InterPro" id="IPR009006">
    <property type="entry name" value="Ala_racemase/Decarboxylase_C"/>
</dbReference>
<sequence length="414" mass="45391">MNYFNYRAGELWVEEVPVQQIIATLGTPCYIYSHSALLGAWQAFRDALGNYPHQICYAVKANSHLAILNALATVGSGFDIVSGGELARVIAAGGNAQQVVFSGVGKTHDEIQAALNHNIYCFNVESEAELLLLNQIAKQHNQSAPIALRVNPDIDAMSHPYISTGLKESKFGIDIDEALSLYEKAKQLSHITIKGIACHIGSQLTQLSPFIAALERLLALYEQLKMQGILLEHIDIGGGLGVRYDQETPPSASEYVNALISSLKSTGLKLLIEPGRAIVAKAGILATQVLYLKQSGKKNFCIVDCGMNDFMRPALYDAWQTISEIVQPAHKNEILYDIVGPVCESGDFLGKNRYLSIKQQDFLAIHDAGAYGFVMSSNYNSRPRAAEVMVKKDGFNIIRPRESITSLWESEVIC</sequence>
<dbReference type="InterPro" id="IPR022644">
    <property type="entry name" value="De-COase2_N"/>
</dbReference>
<dbReference type="GO" id="GO:0009089">
    <property type="term" value="P:lysine biosynthetic process via diaminopimelate"/>
    <property type="evidence" value="ECO:0007669"/>
    <property type="project" value="UniProtKB-UniRule"/>
</dbReference>
<evidence type="ECO:0000256" key="6">
    <source>
        <dbReference type="NCBIfam" id="TIGR01048"/>
    </source>
</evidence>
<dbReference type="Pfam" id="PF02784">
    <property type="entry name" value="Orn_Arg_deC_N"/>
    <property type="match status" value="1"/>
</dbReference>
<dbReference type="STRING" id="295108.HT99x_00508"/>
<dbReference type="RefSeq" id="WP_075065155.1">
    <property type="nucleotide sequence ID" value="NZ_LKAJ02000001.1"/>
</dbReference>
<dbReference type="EC" id="4.1.1.20" evidence="5 6"/>
<dbReference type="Gene3D" id="2.40.37.10">
    <property type="entry name" value="Lyase, Ornithine Decarboxylase, Chain A, domain 1"/>
    <property type="match status" value="1"/>
</dbReference>
<evidence type="ECO:0000256" key="2">
    <source>
        <dbReference type="ARBA" id="ARBA00022793"/>
    </source>
</evidence>
<feature type="binding site" evidence="5">
    <location>
        <position position="371"/>
    </location>
    <ligand>
        <name>substrate</name>
    </ligand>
</feature>
<dbReference type="HAMAP" id="MF_02120">
    <property type="entry name" value="LysA"/>
    <property type="match status" value="1"/>
</dbReference>
<feature type="binding site" evidence="5">
    <location>
        <position position="276"/>
    </location>
    <ligand>
        <name>substrate</name>
    </ligand>
</feature>
<dbReference type="PANTHER" id="PTHR43727:SF2">
    <property type="entry name" value="GROUP IV DECARBOXYLASE"/>
    <property type="match status" value="1"/>
</dbReference>
<evidence type="ECO:0000256" key="8">
    <source>
        <dbReference type="RuleBase" id="RU003738"/>
    </source>
</evidence>
<feature type="binding site" evidence="5">
    <location>
        <position position="371"/>
    </location>
    <ligand>
        <name>pyridoxal 5'-phosphate</name>
        <dbReference type="ChEBI" id="CHEBI:597326"/>
    </ligand>
</feature>
<reference evidence="11" key="1">
    <citation type="submission" date="2015-09" db="EMBL/GenBank/DDBJ databases">
        <title>Draft Genome Sequences of Two Novel Amoeba-resistant Intranuclear Bacteria, Candidatus Berkiella cookevillensis and Candidatus Berkiella aquae.</title>
        <authorList>
            <person name="Mehari Y.T."/>
            <person name="Arivett B.A."/>
            <person name="Farone A.L."/>
            <person name="Gunderson J.H."/>
            <person name="Farone M.B."/>
        </authorList>
    </citation>
    <scope>NUCLEOTIDE SEQUENCE [LARGE SCALE GENOMIC DNA]</scope>
    <source>
        <strain evidence="11">HT99</strain>
    </source>
</reference>
<comment type="cofactor">
    <cofactor evidence="1 5 7 8">
        <name>pyridoxal 5'-phosphate</name>
        <dbReference type="ChEBI" id="CHEBI:597326"/>
    </cofactor>
</comment>
<dbReference type="PROSITE" id="PS00879">
    <property type="entry name" value="ODR_DC_2_2"/>
    <property type="match status" value="1"/>
</dbReference>
<dbReference type="GO" id="GO:0008836">
    <property type="term" value="F:diaminopimelate decarboxylase activity"/>
    <property type="evidence" value="ECO:0007669"/>
    <property type="project" value="UniProtKB-UniRule"/>
</dbReference>
<comment type="subunit">
    <text evidence="5">Homodimer.</text>
</comment>
<dbReference type="SUPFAM" id="SSF51419">
    <property type="entry name" value="PLP-binding barrel"/>
    <property type="match status" value="1"/>
</dbReference>
<evidence type="ECO:0000256" key="3">
    <source>
        <dbReference type="ARBA" id="ARBA00022898"/>
    </source>
</evidence>
<dbReference type="InterPro" id="IPR022653">
    <property type="entry name" value="De-COase2_pyr-phos_BS"/>
</dbReference>
<feature type="modified residue" description="N6-(pyridoxal phosphate)lysine" evidence="5 7">
    <location>
        <position position="60"/>
    </location>
</feature>
<feature type="domain" description="Orn/DAP/Arg decarboxylase 2 C-terminal" evidence="9">
    <location>
        <begin position="30"/>
        <end position="369"/>
    </location>
</feature>
<dbReference type="NCBIfam" id="TIGR01048">
    <property type="entry name" value="lysA"/>
    <property type="match status" value="1"/>
</dbReference>
<dbReference type="PATRIC" id="fig|1590043.3.peg.511"/>
<comment type="catalytic activity">
    <reaction evidence="5 8">
        <text>meso-2,6-diaminopimelate + H(+) = L-lysine + CO2</text>
        <dbReference type="Rhea" id="RHEA:15101"/>
        <dbReference type="ChEBI" id="CHEBI:15378"/>
        <dbReference type="ChEBI" id="CHEBI:16526"/>
        <dbReference type="ChEBI" id="CHEBI:32551"/>
        <dbReference type="ChEBI" id="CHEBI:57791"/>
        <dbReference type="EC" id="4.1.1.20"/>
    </reaction>
</comment>
<feature type="binding site" evidence="5">
    <location>
        <position position="239"/>
    </location>
    <ligand>
        <name>pyridoxal 5'-phosphate</name>
        <dbReference type="ChEBI" id="CHEBI:597326"/>
    </ligand>
</feature>
<evidence type="ECO:0000256" key="7">
    <source>
        <dbReference type="PIRSR" id="PIRSR600183-50"/>
    </source>
</evidence>
<dbReference type="OrthoDB" id="9802241at2"/>
<feature type="binding site" evidence="5">
    <location>
        <position position="316"/>
    </location>
    <ligand>
        <name>substrate</name>
    </ligand>
</feature>
<evidence type="ECO:0000256" key="1">
    <source>
        <dbReference type="ARBA" id="ARBA00001933"/>
    </source>
</evidence>
<dbReference type="SUPFAM" id="SSF50621">
    <property type="entry name" value="Alanine racemase C-terminal domain-like"/>
    <property type="match status" value="1"/>
</dbReference>
<feature type="binding site" evidence="5">
    <location>
        <position position="312"/>
    </location>
    <ligand>
        <name>substrate</name>
    </ligand>
</feature>
<dbReference type="PANTHER" id="PTHR43727">
    <property type="entry name" value="DIAMINOPIMELATE DECARBOXYLASE"/>
    <property type="match status" value="1"/>
</dbReference>
<accession>A0A0Q9YMU2</accession>
<dbReference type="PRINTS" id="PR01179">
    <property type="entry name" value="ODADCRBXLASE"/>
</dbReference>
<evidence type="ECO:0000256" key="4">
    <source>
        <dbReference type="ARBA" id="ARBA00023239"/>
    </source>
</evidence>
<keyword evidence="2 5" id="KW-0210">Decarboxylase</keyword>
<evidence type="ECO:0000259" key="9">
    <source>
        <dbReference type="Pfam" id="PF00278"/>
    </source>
</evidence>
<dbReference type="AlphaFoldDB" id="A0A0Q9YMU2"/>
<comment type="caution">
    <text evidence="11">The sequence shown here is derived from an EMBL/GenBank/DDBJ whole genome shotgun (WGS) entry which is preliminary data.</text>
</comment>
<dbReference type="InterPro" id="IPR029066">
    <property type="entry name" value="PLP-binding_barrel"/>
</dbReference>
<dbReference type="Pfam" id="PF00278">
    <property type="entry name" value="Orn_DAP_Arg_deC"/>
    <property type="match status" value="1"/>
</dbReference>
<reference evidence="12" key="2">
    <citation type="journal article" date="2016" name="Genome Announc.">
        <title>Draft Genome Sequences of Two Novel Amoeba-Resistant Intranuclear Bacteria, 'Candidatus Berkiella cookevillensis' and 'Candidatus Berkiella aquae'.</title>
        <authorList>
            <person name="Mehari Y.T."/>
            <person name="Arivett B.A."/>
            <person name="Farone A.L."/>
            <person name="Gunderson J.H."/>
            <person name="Farone M.B."/>
        </authorList>
    </citation>
    <scope>NUCLEOTIDE SEQUENCE</scope>
    <source>
        <strain evidence="12">HT99</strain>
    </source>
</reference>
<keyword evidence="13" id="KW-1185">Reference proteome</keyword>
<keyword evidence="4 5" id="KW-0456">Lyase</keyword>
<dbReference type="UniPathway" id="UPA00034">
    <property type="reaction ID" value="UER00027"/>
</dbReference>
<gene>
    <name evidence="5 11" type="primary">lysA</name>
    <name evidence="11" type="ORF">HT99x_00508</name>
    <name evidence="12" type="ORF">HT99x_014800</name>
</gene>